<protein>
    <submittedName>
        <fullName evidence="1">Uncharacterized protein</fullName>
    </submittedName>
</protein>
<comment type="caution">
    <text evidence="1">The sequence shown here is derived from an EMBL/GenBank/DDBJ whole genome shotgun (WGS) entry which is preliminary data.</text>
</comment>
<name>A0ACC0C2W1_CATRO</name>
<keyword evidence="2" id="KW-1185">Reference proteome</keyword>
<accession>A0ACC0C2W1</accession>
<proteinExistence type="predicted"/>
<organism evidence="1 2">
    <name type="scientific">Catharanthus roseus</name>
    <name type="common">Madagascar periwinkle</name>
    <name type="synonym">Vinca rosea</name>
    <dbReference type="NCBI Taxonomy" id="4058"/>
    <lineage>
        <taxon>Eukaryota</taxon>
        <taxon>Viridiplantae</taxon>
        <taxon>Streptophyta</taxon>
        <taxon>Embryophyta</taxon>
        <taxon>Tracheophyta</taxon>
        <taxon>Spermatophyta</taxon>
        <taxon>Magnoliopsida</taxon>
        <taxon>eudicotyledons</taxon>
        <taxon>Gunneridae</taxon>
        <taxon>Pentapetalae</taxon>
        <taxon>asterids</taxon>
        <taxon>lamiids</taxon>
        <taxon>Gentianales</taxon>
        <taxon>Apocynaceae</taxon>
        <taxon>Rauvolfioideae</taxon>
        <taxon>Vinceae</taxon>
        <taxon>Catharanthinae</taxon>
        <taxon>Catharanthus</taxon>
    </lineage>
</organism>
<reference evidence="2" key="1">
    <citation type="journal article" date="2023" name="Nat. Plants">
        <title>Single-cell RNA sequencing provides a high-resolution roadmap for understanding the multicellular compartmentation of specialized metabolism.</title>
        <authorList>
            <person name="Sun S."/>
            <person name="Shen X."/>
            <person name="Li Y."/>
            <person name="Li Y."/>
            <person name="Wang S."/>
            <person name="Li R."/>
            <person name="Zhang H."/>
            <person name="Shen G."/>
            <person name="Guo B."/>
            <person name="Wei J."/>
            <person name="Xu J."/>
            <person name="St-Pierre B."/>
            <person name="Chen S."/>
            <person name="Sun C."/>
        </authorList>
    </citation>
    <scope>NUCLEOTIDE SEQUENCE [LARGE SCALE GENOMIC DNA]</scope>
</reference>
<sequence length="1129" mass="130334">MAGTGDEENDVVLSDVEEDDPVSINIKSAVPEDLSVDKFKELLAELDRERQAREVAENAKSELQVSFNRLKVLAHEAIKKRDESSRQRDEALREKEEGLRKIEKVSAELAEVSKVKDGVLKERDEFSRQLEEVTKLRDSTRSEIETAASMLVTGIEKISGKVNHFKNFMAGGLPRSQKYSGLPAVAYGVIKRTNEIVEELLRQIEVTAKSRNETREQMEQRNYEIAIEVSQLEATIGRLKEEVARKSSNIESLESTIAEKNEKLVTLEREWAQKQSDMEKEELRLRNLVSEHEHKLRSFENKTETQRPLLIEQLNYVSKIHEQISSIIKMVDVSKSSELSESLFLAKETDMEENIRASLAGMESINELCKLAVEKTRDWIEDRNLEFKSQKETISQLVKEKEQIGSLLRSALSKRASVDLSSKTNELFKVAENGLKAAGIDYKFREHLGEGVSSVRGEEDEVYALLCCIYLSRLAMQAGALENIIKQSQIEIIELKHSEEALRAESSILKEQVEAQTKELNHWRQRVDELEEKERVANENVEGLMLDIASAEEEIMRWKVAAQQEADAGKAVEQEYMSQLSAIRQELEEAKQAVIESEKKLKFKEETAAAAMGARDAAEKSLKLADLRATRLRERVEELTRQIEELESRRETSRSGLSRPRYICWPWQWLGLDFVGFQRPITQQEDDLCQRIEQVMLMGNLICGKMQFMSEQAHSQMDRRPTKRPRLAWEISHTPKAQSGIYYGQEVGNFSSFGHPRLPIDYDNLYPKALPQRGSPPWRDDDKDGHYTFELGENLTTRCNYYKILRKIGEGTFGQVLECWDRETKAMVAIKIVRSIKKYRDAAMIEIDVLQLLGRYDRTGSRCVQLRNWFDYRNHICLVFEKLGPSLFDFLRKNNYRSFPVDLVREIGRQLLECVAFMHDMRLIHTDLKPENILFVSPEYIKVPDYKVTPWTTRDGSVYKRLPKSSAIKVIDFGSTAYERQDHNYIVSTRHYRAPEVILGMTDVLLLRIFMPMGEALFQTHENLEHLAMMERVLGPLPPNMLKRADRHAEKYVRRGRLDWPEGATSRESIKSVMKLPRLQNLVMQHVDHSAGDLIDLLQGLLKYDPSSRINAREALRHPFFTRDQYRRS</sequence>
<dbReference type="Proteomes" id="UP001060085">
    <property type="component" value="Linkage Group LG02"/>
</dbReference>
<evidence type="ECO:0000313" key="2">
    <source>
        <dbReference type="Proteomes" id="UP001060085"/>
    </source>
</evidence>
<evidence type="ECO:0000313" key="1">
    <source>
        <dbReference type="EMBL" id="KAI5679276.1"/>
    </source>
</evidence>
<dbReference type="EMBL" id="CM044702">
    <property type="protein sequence ID" value="KAI5679276.1"/>
    <property type="molecule type" value="Genomic_DNA"/>
</dbReference>
<gene>
    <name evidence="1" type="ORF">M9H77_10226</name>
</gene>